<evidence type="ECO:0000313" key="2">
    <source>
        <dbReference type="EMBL" id="KYH31337.1"/>
    </source>
</evidence>
<keyword evidence="2" id="KW-0547">Nucleotide-binding</keyword>
<keyword evidence="3" id="KW-1185">Reference proteome</keyword>
<dbReference type="GO" id="GO:0003676">
    <property type="term" value="F:nucleic acid binding"/>
    <property type="evidence" value="ECO:0007669"/>
    <property type="project" value="InterPro"/>
</dbReference>
<gene>
    <name evidence="2" type="ORF">MOMUL_24080</name>
</gene>
<dbReference type="Gene3D" id="3.40.50.300">
    <property type="entry name" value="P-loop containing nucleotide triphosphate hydrolases"/>
    <property type="match status" value="2"/>
</dbReference>
<keyword evidence="2" id="KW-0378">Hydrolase</keyword>
<dbReference type="AlphaFoldDB" id="A0A151AVB1"/>
<proteinExistence type="predicted"/>
<dbReference type="GO" id="GO:0005524">
    <property type="term" value="F:ATP binding"/>
    <property type="evidence" value="ECO:0007669"/>
    <property type="project" value="InterPro"/>
</dbReference>
<dbReference type="GO" id="GO:0004386">
    <property type="term" value="F:helicase activity"/>
    <property type="evidence" value="ECO:0007669"/>
    <property type="project" value="UniProtKB-KW"/>
</dbReference>
<evidence type="ECO:0000313" key="3">
    <source>
        <dbReference type="Proteomes" id="UP000075670"/>
    </source>
</evidence>
<dbReference type="InterPro" id="IPR014001">
    <property type="entry name" value="Helicase_ATP-bd"/>
</dbReference>
<dbReference type="SMART" id="SM00491">
    <property type="entry name" value="HELICc2"/>
    <property type="match status" value="1"/>
</dbReference>
<sequence length="844" mass="94230">MIDFTSLIEEGNNQSPVDPKELFHSLVRAPGCEYLRDVQVDVLDAWYGNREKRDTIVKMNTGSGKTLVGLLMLQSSLNEGIGPALYLCPTHQLVDQVVNQARQYGITVLRDVPRNPLPFEFLNSEAILVTTFSRFFNGQSVFGVEGRSSSPVEVGAIVIDDAHSCLAIAREQASITFQREEVGYSQFLGLFRGVLEEQSAGTAASIFEGDSAAFLAVPYWAWLNCLNDVASILSQLSREEEGNVKFAWPLMQGCLEICHCLVSGRKILITPHVLPVERIPAFKRAKRRFYLSATLIDDAALIRDFGLSEDIFSNPLHPKIKGDVGERLIIAPGLIDSSISKEEIYPWVATFARKGYNIVVLCPSFNAASRWQQIGARVAGEGRDIGVQEAIKQLHDSRGNIIVLVNRYDGIDLPGDACRILVLDGLPVGGDLYEQYVMAMRPDSQQVRLVQAQKIEQGLGRGVRSGSDYCAVLLVDHDLVSFVITKQNQQLLSPETRRQLEIGRDLARRIRDSGGDILNKLGQLIEQCLKQDPGWKKFHRQRLADLEEVQPNPLPRQLAVVERKAIKLFQANQGSEAAQVIQQALDELKLNDNADKGWYLQLAAHFCHRTDPARAQEIQRKAHELNRNLLRPLEGIKYKKIAAYAGVQASRVVQWVRQYEDPNTMLVYVSSILDKLAFGVDSNTFEQAFEDLGNILGFRAQRPEKEYGRGPDVLWVLTKGHYLVIEVKNQVDPNRDFIAKKEAGQLANSVNWFRSEYGEAEMTPILVHPSNKAAPDAFPPAGTKVLTCEGLNRLCEKVRSFTAALATKAPGAWMEEEVGRILAASYLIPRSFLATFFTDLRLPH</sequence>
<dbReference type="InterPro" id="IPR027417">
    <property type="entry name" value="P-loop_NTPase"/>
</dbReference>
<evidence type="ECO:0000259" key="1">
    <source>
        <dbReference type="PROSITE" id="PS51192"/>
    </source>
</evidence>
<dbReference type="SMART" id="SM00487">
    <property type="entry name" value="DEXDc"/>
    <property type="match status" value="1"/>
</dbReference>
<comment type="caution">
    <text evidence="2">The sequence shown here is derived from an EMBL/GenBank/DDBJ whole genome shotgun (WGS) entry which is preliminary data.</text>
</comment>
<name>A0A151AVB1_9FIRM</name>
<dbReference type="Pfam" id="PF00270">
    <property type="entry name" value="DEAD"/>
    <property type="match status" value="1"/>
</dbReference>
<dbReference type="GO" id="GO:0016818">
    <property type="term" value="F:hydrolase activity, acting on acid anhydrides, in phosphorus-containing anhydrides"/>
    <property type="evidence" value="ECO:0007669"/>
    <property type="project" value="InterPro"/>
</dbReference>
<dbReference type="Proteomes" id="UP000075670">
    <property type="component" value="Unassembled WGS sequence"/>
</dbReference>
<dbReference type="PROSITE" id="PS51192">
    <property type="entry name" value="HELICASE_ATP_BIND_1"/>
    <property type="match status" value="1"/>
</dbReference>
<dbReference type="SUPFAM" id="SSF52540">
    <property type="entry name" value="P-loop containing nucleoside triphosphate hydrolases"/>
    <property type="match status" value="2"/>
</dbReference>
<organism evidence="2 3">
    <name type="scientific">Moorella mulderi DSM 14980</name>
    <dbReference type="NCBI Taxonomy" id="1122241"/>
    <lineage>
        <taxon>Bacteria</taxon>
        <taxon>Bacillati</taxon>
        <taxon>Bacillota</taxon>
        <taxon>Clostridia</taxon>
        <taxon>Neomoorellales</taxon>
        <taxon>Neomoorellaceae</taxon>
        <taxon>Neomoorella</taxon>
    </lineage>
</organism>
<dbReference type="PATRIC" id="fig|1122241.3.peg.2565"/>
<accession>A0A151AVB1</accession>
<dbReference type="EMBL" id="LTBC01000012">
    <property type="protein sequence ID" value="KYH31337.1"/>
    <property type="molecule type" value="Genomic_DNA"/>
</dbReference>
<dbReference type="GO" id="GO:0006139">
    <property type="term" value="P:nucleobase-containing compound metabolic process"/>
    <property type="evidence" value="ECO:0007669"/>
    <property type="project" value="InterPro"/>
</dbReference>
<keyword evidence="2" id="KW-0347">Helicase</keyword>
<keyword evidence="2" id="KW-0067">ATP-binding</keyword>
<dbReference type="InterPro" id="IPR011545">
    <property type="entry name" value="DEAD/DEAH_box_helicase_dom"/>
</dbReference>
<dbReference type="Pfam" id="PF13307">
    <property type="entry name" value="Helicase_C_2"/>
    <property type="match status" value="1"/>
</dbReference>
<feature type="domain" description="Helicase ATP-binding" evidence="1">
    <location>
        <begin position="46"/>
        <end position="313"/>
    </location>
</feature>
<dbReference type="InterPro" id="IPR006555">
    <property type="entry name" value="ATP-dep_Helicase_C"/>
</dbReference>
<reference evidence="2 3" key="1">
    <citation type="submission" date="2016-02" db="EMBL/GenBank/DDBJ databases">
        <title>Genome sequence of Moorella mulderi DSM 14980.</title>
        <authorList>
            <person name="Poehlein A."/>
            <person name="Daniel R."/>
        </authorList>
    </citation>
    <scope>NUCLEOTIDE SEQUENCE [LARGE SCALE GENOMIC DNA]</scope>
    <source>
        <strain evidence="2 3">DSM 14980</strain>
    </source>
</reference>
<protein>
    <submittedName>
        <fullName evidence="2">DEAD/DEAH box helicase</fullName>
    </submittedName>
</protein>